<evidence type="ECO:0000256" key="1">
    <source>
        <dbReference type="ARBA" id="ARBA00007381"/>
    </source>
</evidence>
<dbReference type="Pfam" id="PF14450">
    <property type="entry name" value="FtsA"/>
    <property type="match status" value="1"/>
</dbReference>
<evidence type="ECO:0000313" key="3">
    <source>
        <dbReference type="Proteomes" id="UP001230253"/>
    </source>
</evidence>
<accession>A0ABU0CAT8</accession>
<comment type="caution">
    <text evidence="2">The sequence shown here is derived from an EMBL/GenBank/DDBJ whole genome shotgun (WGS) entry which is preliminary data.</text>
</comment>
<organism evidence="2 3">
    <name type="scientific">Rhodopseudomonas julia</name>
    <dbReference type="NCBI Taxonomy" id="200617"/>
    <lineage>
        <taxon>Bacteria</taxon>
        <taxon>Pseudomonadati</taxon>
        <taxon>Pseudomonadota</taxon>
        <taxon>Alphaproteobacteria</taxon>
        <taxon>Hyphomicrobiales</taxon>
        <taxon>Nitrobacteraceae</taxon>
        <taxon>Rhodopseudomonas</taxon>
    </lineage>
</organism>
<dbReference type="CDD" id="cd24047">
    <property type="entry name" value="ASKHA_NBD_EutJ"/>
    <property type="match status" value="1"/>
</dbReference>
<dbReference type="EMBL" id="JAUSUK010000002">
    <property type="protein sequence ID" value="MDQ0327655.1"/>
    <property type="molecule type" value="Genomic_DNA"/>
</dbReference>
<sequence length="276" mass="29163">MNNHADDILARAVSVFNKTPAQQAYKGRVHVGVDLGTAYTVLVVLDEDGQPLAGRYQFAQIVRDGLVVDFIGAIKILSRMKAEVEADLGFQLESAATSYPPGVAPAEVKATQNVVIGAGLECEHFVDEPTAANALLQIKDGAVVDVGGGTTGVAIFKDGEVVYTADEATGGTQFTLVLSGALGVSFEEAEDIKKDPKRARSLYPLVRPVMQKVGSIVARHIAPYDVKTIHLVGGTSGMPGMAEIVGEMTGVPTKLPSHPMFVTPIGIAMHDRKDRA</sequence>
<dbReference type="InterPro" id="IPR018181">
    <property type="entry name" value="Heat_shock_70_CS"/>
</dbReference>
<dbReference type="SUPFAM" id="SSF53067">
    <property type="entry name" value="Actin-like ATPase domain"/>
    <property type="match status" value="1"/>
</dbReference>
<name>A0ABU0CAT8_9BRAD</name>
<reference evidence="2 3" key="1">
    <citation type="submission" date="2023-07" db="EMBL/GenBank/DDBJ databases">
        <title>Genomic Encyclopedia of Type Strains, Phase IV (KMG-IV): sequencing the most valuable type-strain genomes for metagenomic binning, comparative biology and taxonomic classification.</title>
        <authorList>
            <person name="Goeker M."/>
        </authorList>
    </citation>
    <scope>NUCLEOTIDE SEQUENCE [LARGE SCALE GENOMIC DNA]</scope>
    <source>
        <strain evidence="2 3">DSM 11549</strain>
    </source>
</reference>
<dbReference type="PANTHER" id="PTHR32432:SF3">
    <property type="entry name" value="ETHANOLAMINE UTILIZATION PROTEIN EUTJ"/>
    <property type="match status" value="1"/>
</dbReference>
<dbReference type="InterPro" id="IPR013366">
    <property type="entry name" value="EutJ"/>
</dbReference>
<dbReference type="PROSITE" id="PS01036">
    <property type="entry name" value="HSP70_3"/>
    <property type="match status" value="1"/>
</dbReference>
<dbReference type="RefSeq" id="WP_307155650.1">
    <property type="nucleotide sequence ID" value="NZ_JAUSUK010000002.1"/>
</dbReference>
<comment type="similarity">
    <text evidence="1">Belongs to the heat shock protein 70 family.</text>
</comment>
<protein>
    <submittedName>
        <fullName evidence="2">Ethanolamine utilization protein EutJ</fullName>
    </submittedName>
</protein>
<dbReference type="NCBIfam" id="NF011660">
    <property type="entry name" value="PRK15080.1"/>
    <property type="match status" value="1"/>
</dbReference>
<dbReference type="NCBIfam" id="TIGR02529">
    <property type="entry name" value="EutJ"/>
    <property type="match status" value="1"/>
</dbReference>
<dbReference type="InterPro" id="IPR050696">
    <property type="entry name" value="FtsA/MreB"/>
</dbReference>
<dbReference type="Gene3D" id="3.30.420.40">
    <property type="match status" value="2"/>
</dbReference>
<gene>
    <name evidence="2" type="ORF">J2R99_003524</name>
</gene>
<dbReference type="InterPro" id="IPR043129">
    <property type="entry name" value="ATPase_NBD"/>
</dbReference>
<keyword evidence="3" id="KW-1185">Reference proteome</keyword>
<dbReference type="Proteomes" id="UP001230253">
    <property type="component" value="Unassembled WGS sequence"/>
</dbReference>
<dbReference type="PANTHER" id="PTHR32432">
    <property type="entry name" value="CELL DIVISION PROTEIN FTSA-RELATED"/>
    <property type="match status" value="1"/>
</dbReference>
<evidence type="ECO:0000313" key="2">
    <source>
        <dbReference type="EMBL" id="MDQ0327655.1"/>
    </source>
</evidence>
<proteinExistence type="inferred from homology"/>